<dbReference type="RefSeq" id="WP_051502313.1">
    <property type="nucleotide sequence ID" value="NZ_CAWLVK010000087.1"/>
</dbReference>
<proteinExistence type="predicted"/>
<comment type="caution">
    <text evidence="1">The sequence shown here is derived from an EMBL/GenBank/DDBJ whole genome shotgun (WGS) entry which is preliminary data.</text>
</comment>
<dbReference type="InterPro" id="IPR010272">
    <property type="entry name" value="T6SS_TssF"/>
</dbReference>
<dbReference type="PANTHER" id="PTHR35370">
    <property type="entry name" value="CYTOPLASMIC PROTEIN-RELATED-RELATED"/>
    <property type="match status" value="1"/>
</dbReference>
<accession>W1IX56</accession>
<reference evidence="1 2" key="1">
    <citation type="submission" date="2013-11" db="EMBL/GenBank/DDBJ databases">
        <title>Draft genome sequence and annotation of the entomopathogenic bacterium, Xenorhabdus cabanillasi strain JM26.</title>
        <authorList>
            <person name="Gualtieri M."/>
            <person name="Ogier J.C."/>
            <person name="Pages S."/>
            <person name="Givaudan A."/>
            <person name="Gaudriault S."/>
        </authorList>
    </citation>
    <scope>NUCLEOTIDE SEQUENCE [LARGE SCALE GENOMIC DNA]</scope>
    <source>
        <strain evidence="1 2">JM26</strain>
    </source>
</reference>
<dbReference type="Pfam" id="PF05947">
    <property type="entry name" value="T6SS_TssF"/>
    <property type="match status" value="1"/>
</dbReference>
<evidence type="ECO:0000313" key="2">
    <source>
        <dbReference type="Proteomes" id="UP000019197"/>
    </source>
</evidence>
<protein>
    <recommendedName>
        <fullName evidence="3">Type VI secretion protein</fullName>
    </recommendedName>
</protein>
<organism evidence="1 2">
    <name type="scientific">Xenorhabdus cabanillasii JM26</name>
    <dbReference type="NCBI Taxonomy" id="1427517"/>
    <lineage>
        <taxon>Bacteria</taxon>
        <taxon>Pseudomonadati</taxon>
        <taxon>Pseudomonadota</taxon>
        <taxon>Gammaproteobacteria</taxon>
        <taxon>Enterobacterales</taxon>
        <taxon>Morganellaceae</taxon>
        <taxon>Xenorhabdus</taxon>
    </lineage>
</organism>
<sequence length="247" mass="28425">MTTSPYRYLPIAQFTPAAELLAGEEPDYFYYQLRTERDLLDRIQHRLHFFDLTGKPARNLPELTVACDFTGYHEPAVALEQGTISVMQEGSPSHLSVHNIMPVTPDYPPMLQDNSGWPLLSCLASPPILLFTPEGMRHFLRLFNHYTEFNRPLSRHIQRHIDGIIQVEESLIDRMKLGCPVRGCLLSLTLNPDCYANPGEMYRFCRLIHEAMACFVSQSTFVKLDVSTPNQKILWEFKEVYGARMEM</sequence>
<dbReference type="Proteomes" id="UP000019197">
    <property type="component" value="Unassembled WGS sequence"/>
</dbReference>
<dbReference type="OrthoDB" id="6445261at2"/>
<dbReference type="PANTHER" id="PTHR35370:SF1">
    <property type="entry name" value="TYPE VI SECRETION SYSTEM COMPONENT TSSF1"/>
    <property type="match status" value="1"/>
</dbReference>
<dbReference type="AlphaFoldDB" id="W1IX56"/>
<evidence type="ECO:0008006" key="3">
    <source>
        <dbReference type="Google" id="ProtNLM"/>
    </source>
</evidence>
<dbReference type="EMBL" id="CBXE010000087">
    <property type="protein sequence ID" value="CDL83029.1"/>
    <property type="molecule type" value="Genomic_DNA"/>
</dbReference>
<evidence type="ECO:0000313" key="1">
    <source>
        <dbReference type="EMBL" id="CDL83029.1"/>
    </source>
</evidence>
<name>W1IX56_9GAMM</name>
<gene>
    <name evidence="1" type="ORF">XCR1_1770005</name>
</gene>